<name>A0A142CLQ0_SHIDY</name>
<accession>A0A142CLQ0</accession>
<reference evidence="1" key="1">
    <citation type="journal article" date="2016" name="Nat. Microbiol.">
        <title>Global phylogeography and evolutionary history of Shigella dysenteriae type 1.</title>
        <authorList>
            <person name="Njamkepo E."/>
            <person name="Fawal N."/>
            <person name="Tran-Dien A."/>
            <person name="Hawkey J."/>
            <person name="Strockbine N."/>
            <person name="Jenkins C."/>
            <person name="Talukder K.A."/>
            <person name="Bercion R."/>
            <person name="Kuleshov K."/>
            <person name="Kolinska R."/>
            <person name="Russell J.E."/>
            <person name="Kaftyreva L."/>
            <person name="Accou-Demartin M."/>
            <person name="Karas A."/>
            <person name="Vandenberg O."/>
            <person name="Mather A.E."/>
            <person name="Mason C.J."/>
            <person name="Page A.J."/>
            <person name="Ramamurthy T."/>
            <person name="Bizet C."/>
            <person name="Gamian A."/>
            <person name="Carle I."/>
            <person name="Sow A.G."/>
            <person name="Bouchier C."/>
            <person name="Wester A.L."/>
            <person name="Lejay-Collin M."/>
            <person name="Fonkoua M.C."/>
            <person name="Hello S.L."/>
            <person name="Blaser M.J."/>
            <person name="Jernberg C."/>
            <person name="Ruckly C."/>
            <person name="Merens A."/>
            <person name="Page A.L."/>
            <person name="Aslett M."/>
            <person name="Roggentin P."/>
            <person name="Fruth A."/>
            <person name="Denamur E."/>
            <person name="Venkatesan M."/>
            <person name="Bercovier H."/>
            <person name="Bodhidatta L."/>
            <person name="Chiou C.S."/>
            <person name="Clermont D."/>
            <person name="Colonna B."/>
            <person name="Egorova S."/>
            <person name="Pazhani G.P."/>
            <person name="Ezernitchi A.V."/>
            <person name="Guigon G."/>
            <person name="Harris S.R."/>
            <person name="Izumiya H."/>
            <person name="Korzeniowska-Kowal A."/>
            <person name="Lutynska A."/>
            <person name="Gouali M."/>
            <person name="Grimont F."/>
            <person name="Langendorf C."/>
            <person name="Marejkova M."/>
            <person name="Peterson L.A."/>
            <person name="Perez-Perez G."/>
            <person name="Ngandjio A."/>
            <person name="Podkolzin A."/>
            <person name="Souche E."/>
            <person name="Makarova M."/>
            <person name="Shipulin G.A."/>
            <person name="Ye C."/>
            <person name="Zemlickova H."/>
            <person name="Herpay M."/>
            <person name="Grimont P.A."/>
            <person name="Parkhill J."/>
            <person name="Sansonetti P."/>
            <person name="Holt K.E."/>
            <person name="Brisse S."/>
            <person name="Thomson N.R."/>
            <person name="Weill F.X."/>
        </authorList>
    </citation>
    <scope>NUCLEOTIDE SEQUENCE</scope>
    <source>
        <strain evidence="1">80-547</strain>
        <plasmid evidence="1">p80-547</plasmid>
    </source>
</reference>
<sequence>MQLDDEQKFIAQLGDSVQRSMVQTEGGRWAASARQKSVEDLCALIRRYFKESENKFINHAWQTLIRTLLNNSRTEQPNYDFKQGGDAANLLI</sequence>
<evidence type="ECO:0000313" key="1">
    <source>
        <dbReference type="EMBL" id="AMQ11495.1"/>
    </source>
</evidence>
<dbReference type="AlphaFoldDB" id="A0A142CLQ0"/>
<proteinExistence type="predicted"/>
<protein>
    <submittedName>
        <fullName evidence="1">Uncharacterized protein</fullName>
    </submittedName>
</protein>
<organism evidence="1">
    <name type="scientific">Shigella dysenteriae</name>
    <dbReference type="NCBI Taxonomy" id="622"/>
    <lineage>
        <taxon>Bacteria</taxon>
        <taxon>Pseudomonadati</taxon>
        <taxon>Pseudomonadota</taxon>
        <taxon>Gammaproteobacteria</taxon>
        <taxon>Enterobacterales</taxon>
        <taxon>Enterobacteriaceae</taxon>
        <taxon>Shigella</taxon>
    </lineage>
</organism>
<geneLocation type="plasmid" evidence="1">
    <name>p80-547</name>
</geneLocation>
<keyword evidence="1" id="KW-0614">Plasmid</keyword>
<dbReference type="EMBL" id="KT754160">
    <property type="protein sequence ID" value="AMQ11495.1"/>
    <property type="molecule type" value="Genomic_DNA"/>
</dbReference>